<keyword evidence="5" id="KW-1185">Reference proteome</keyword>
<evidence type="ECO:0000313" key="4">
    <source>
        <dbReference type="EMBL" id="NEE02226.1"/>
    </source>
</evidence>
<name>A0A6L9SAE5_9ACTN</name>
<sequence length="330" mass="35349">MIQLAVAGMAHPHVSYVFSELPHRPQVRLVAASDPDPANLARYADSLGDVPTYADHRELLDQHDVDVVAVNGVYVDRAGVVVDALRAGAHVLADKPLCTSLDQLSAIEDAAADSGRIVSVMFEKRGYPVTLAARRLLDAGTLGELALIASTGPHALRHGNRPPWFFTPAYGGVLADLAAHDVDMVLALTGARDGYVVGATGKRAYPQYPDFHDHASMLLRAGPVTATIDAHWLAPEAGNGNGRYQMRLVGTRGTAEMRWTERQLEVATHDQDTWLEPLPPGRRPAEDFVGALLDGTQPEVGTAESIDATRIALLAQHSADSGGTVEAWKI</sequence>
<dbReference type="Proteomes" id="UP000475214">
    <property type="component" value="Unassembled WGS sequence"/>
</dbReference>
<accession>A0A6L9SAE5</accession>
<dbReference type="Pfam" id="PF01408">
    <property type="entry name" value="GFO_IDH_MocA"/>
    <property type="match status" value="1"/>
</dbReference>
<dbReference type="SUPFAM" id="SSF55347">
    <property type="entry name" value="Glyceraldehyde-3-phosphate dehydrogenase-like, C-terminal domain"/>
    <property type="match status" value="1"/>
</dbReference>
<dbReference type="PANTHER" id="PTHR43818:SF11">
    <property type="entry name" value="BCDNA.GH03377"/>
    <property type="match status" value="1"/>
</dbReference>
<evidence type="ECO:0000259" key="3">
    <source>
        <dbReference type="Pfam" id="PF22725"/>
    </source>
</evidence>
<dbReference type="Gene3D" id="3.40.50.720">
    <property type="entry name" value="NAD(P)-binding Rossmann-like Domain"/>
    <property type="match status" value="1"/>
</dbReference>
<dbReference type="InterPro" id="IPR050463">
    <property type="entry name" value="Gfo/Idh/MocA_oxidrdct_glycsds"/>
</dbReference>
<dbReference type="GO" id="GO:0016491">
    <property type="term" value="F:oxidoreductase activity"/>
    <property type="evidence" value="ECO:0007669"/>
    <property type="project" value="UniProtKB-KW"/>
</dbReference>
<dbReference type="AlphaFoldDB" id="A0A6L9SAE5"/>
<dbReference type="InterPro" id="IPR036291">
    <property type="entry name" value="NAD(P)-bd_dom_sf"/>
</dbReference>
<comment type="caution">
    <text evidence="4">The sequence shown here is derived from an EMBL/GenBank/DDBJ whole genome shotgun (WGS) entry which is preliminary data.</text>
</comment>
<evidence type="ECO:0000313" key="5">
    <source>
        <dbReference type="Proteomes" id="UP000475214"/>
    </source>
</evidence>
<dbReference type="PANTHER" id="PTHR43818">
    <property type="entry name" value="BCDNA.GH03377"/>
    <property type="match status" value="1"/>
</dbReference>
<feature type="domain" description="Gfo/Idh/MocA-like oxidoreductase N-terminal" evidence="2">
    <location>
        <begin position="23"/>
        <end position="121"/>
    </location>
</feature>
<dbReference type="RefSeq" id="WP_163740589.1">
    <property type="nucleotide sequence ID" value="NZ_JAAGOA010000013.1"/>
</dbReference>
<gene>
    <name evidence="4" type="ORF">G1H10_18800</name>
</gene>
<evidence type="ECO:0000259" key="2">
    <source>
        <dbReference type="Pfam" id="PF01408"/>
    </source>
</evidence>
<organism evidence="4 5">
    <name type="scientific">Phytoactinopolyspora halotolerans</name>
    <dbReference type="NCBI Taxonomy" id="1981512"/>
    <lineage>
        <taxon>Bacteria</taxon>
        <taxon>Bacillati</taxon>
        <taxon>Actinomycetota</taxon>
        <taxon>Actinomycetes</taxon>
        <taxon>Jiangellales</taxon>
        <taxon>Jiangellaceae</taxon>
        <taxon>Phytoactinopolyspora</taxon>
    </lineage>
</organism>
<proteinExistence type="predicted"/>
<dbReference type="InterPro" id="IPR000683">
    <property type="entry name" value="Gfo/Idh/MocA-like_OxRdtase_N"/>
</dbReference>
<dbReference type="InterPro" id="IPR055170">
    <property type="entry name" value="GFO_IDH_MocA-like_dom"/>
</dbReference>
<feature type="domain" description="GFO/IDH/MocA-like oxidoreductase" evidence="3">
    <location>
        <begin position="131"/>
        <end position="256"/>
    </location>
</feature>
<protein>
    <submittedName>
        <fullName evidence="4">Gfo/Idh/MocA family oxidoreductase</fullName>
    </submittedName>
</protein>
<dbReference type="EMBL" id="JAAGOA010000013">
    <property type="protein sequence ID" value="NEE02226.1"/>
    <property type="molecule type" value="Genomic_DNA"/>
</dbReference>
<evidence type="ECO:0000256" key="1">
    <source>
        <dbReference type="ARBA" id="ARBA00023002"/>
    </source>
</evidence>
<dbReference type="Gene3D" id="3.30.360.10">
    <property type="entry name" value="Dihydrodipicolinate Reductase, domain 2"/>
    <property type="match status" value="1"/>
</dbReference>
<keyword evidence="1" id="KW-0560">Oxidoreductase</keyword>
<dbReference type="SUPFAM" id="SSF51735">
    <property type="entry name" value="NAD(P)-binding Rossmann-fold domains"/>
    <property type="match status" value="1"/>
</dbReference>
<reference evidence="4 5" key="1">
    <citation type="submission" date="2020-02" db="EMBL/GenBank/DDBJ databases">
        <authorList>
            <person name="Li X.-J."/>
            <person name="Han X.-M."/>
        </authorList>
    </citation>
    <scope>NUCLEOTIDE SEQUENCE [LARGE SCALE GENOMIC DNA]</scope>
    <source>
        <strain evidence="4 5">CCTCC AB 2017055</strain>
    </source>
</reference>
<dbReference type="Pfam" id="PF22725">
    <property type="entry name" value="GFO_IDH_MocA_C3"/>
    <property type="match status" value="1"/>
</dbReference>
<dbReference type="GO" id="GO:0000166">
    <property type="term" value="F:nucleotide binding"/>
    <property type="evidence" value="ECO:0007669"/>
    <property type="project" value="InterPro"/>
</dbReference>